<keyword evidence="8 14" id="KW-0863">Zinc-finger</keyword>
<dbReference type="GO" id="GO:0016020">
    <property type="term" value="C:membrane"/>
    <property type="evidence" value="ECO:0007669"/>
    <property type="project" value="UniProtKB-SubCell"/>
</dbReference>
<keyword evidence="9" id="KW-0833">Ubl conjugation pathway</keyword>
<comment type="subcellular location">
    <subcellularLocation>
        <location evidence="2">Membrane</location>
        <topology evidence="2">Single-pass membrane protein</topology>
    </subcellularLocation>
</comment>
<evidence type="ECO:0000256" key="7">
    <source>
        <dbReference type="ARBA" id="ARBA00022723"/>
    </source>
</evidence>
<evidence type="ECO:0000313" key="17">
    <source>
        <dbReference type="EMBL" id="CAF2233268.1"/>
    </source>
</evidence>
<dbReference type="GO" id="GO:0061630">
    <property type="term" value="F:ubiquitin protein ligase activity"/>
    <property type="evidence" value="ECO:0007669"/>
    <property type="project" value="UniProtKB-EC"/>
</dbReference>
<feature type="domain" description="RING-type" evidence="16">
    <location>
        <begin position="124"/>
        <end position="166"/>
    </location>
</feature>
<keyword evidence="12 15" id="KW-0472">Membrane</keyword>
<comment type="similarity">
    <text evidence="13">Belongs to the RING-type zinc finger family. ATL subfamily.</text>
</comment>
<dbReference type="GO" id="GO:0008270">
    <property type="term" value="F:zinc ion binding"/>
    <property type="evidence" value="ECO:0007669"/>
    <property type="project" value="UniProtKB-KW"/>
</dbReference>
<evidence type="ECO:0000256" key="14">
    <source>
        <dbReference type="PROSITE-ProRule" id="PRU00175"/>
    </source>
</evidence>
<accession>A0A816ZY54</accession>
<dbReference type="PANTHER" id="PTHR46905">
    <property type="entry name" value="RING-H2 FINGER PROTEIN ATL78"/>
    <property type="match status" value="1"/>
</dbReference>
<dbReference type="SUPFAM" id="SSF57850">
    <property type="entry name" value="RING/U-box"/>
    <property type="match status" value="1"/>
</dbReference>
<protein>
    <recommendedName>
        <fullName evidence="4">RING-type E3 ubiquitin transferase</fullName>
        <ecNumber evidence="4">2.3.2.27</ecNumber>
    </recommendedName>
</protein>
<keyword evidence="7" id="KW-0479">Metal-binding</keyword>
<evidence type="ECO:0000256" key="4">
    <source>
        <dbReference type="ARBA" id="ARBA00012483"/>
    </source>
</evidence>
<evidence type="ECO:0000259" key="16">
    <source>
        <dbReference type="PROSITE" id="PS50089"/>
    </source>
</evidence>
<evidence type="ECO:0000256" key="9">
    <source>
        <dbReference type="ARBA" id="ARBA00022786"/>
    </source>
</evidence>
<evidence type="ECO:0000256" key="3">
    <source>
        <dbReference type="ARBA" id="ARBA00004906"/>
    </source>
</evidence>
<dbReference type="Pfam" id="PF13639">
    <property type="entry name" value="zf-RING_2"/>
    <property type="match status" value="1"/>
</dbReference>
<comment type="pathway">
    <text evidence="3">Protein modification; protein ubiquitination.</text>
</comment>
<gene>
    <name evidence="17" type="ORF">DARMORV10_A08P12960.1</name>
</gene>
<organism evidence="17">
    <name type="scientific">Brassica napus</name>
    <name type="common">Rape</name>
    <dbReference type="NCBI Taxonomy" id="3708"/>
    <lineage>
        <taxon>Eukaryota</taxon>
        <taxon>Viridiplantae</taxon>
        <taxon>Streptophyta</taxon>
        <taxon>Embryophyta</taxon>
        <taxon>Tracheophyta</taxon>
        <taxon>Spermatophyta</taxon>
        <taxon>Magnoliopsida</taxon>
        <taxon>eudicotyledons</taxon>
        <taxon>Gunneridae</taxon>
        <taxon>Pentapetalae</taxon>
        <taxon>rosids</taxon>
        <taxon>malvids</taxon>
        <taxon>Brassicales</taxon>
        <taxon>Brassicaceae</taxon>
        <taxon>Brassiceae</taxon>
        <taxon>Brassica</taxon>
    </lineage>
</organism>
<feature type="transmembrane region" description="Helical" evidence="15">
    <location>
        <begin position="55"/>
        <end position="76"/>
    </location>
</feature>
<keyword evidence="10" id="KW-0862">Zinc</keyword>
<proteinExistence type="inferred from homology"/>
<dbReference type="EC" id="2.3.2.27" evidence="4"/>
<evidence type="ECO:0000256" key="11">
    <source>
        <dbReference type="ARBA" id="ARBA00022989"/>
    </source>
</evidence>
<name>A0A816ZY54_BRANA</name>
<dbReference type="Gene3D" id="3.30.40.10">
    <property type="entry name" value="Zinc/RING finger domain, C3HC4 (zinc finger)"/>
    <property type="match status" value="1"/>
</dbReference>
<dbReference type="InterPro" id="IPR001841">
    <property type="entry name" value="Znf_RING"/>
</dbReference>
<dbReference type="GO" id="GO:0016567">
    <property type="term" value="P:protein ubiquitination"/>
    <property type="evidence" value="ECO:0007669"/>
    <property type="project" value="UniProtKB-UniPathway"/>
</dbReference>
<keyword evidence="5" id="KW-0808">Transferase</keyword>
<dbReference type="EMBL" id="HG994362">
    <property type="protein sequence ID" value="CAF2233268.1"/>
    <property type="molecule type" value="Genomic_DNA"/>
</dbReference>
<evidence type="ECO:0000256" key="1">
    <source>
        <dbReference type="ARBA" id="ARBA00000900"/>
    </source>
</evidence>
<reference evidence="17" key="1">
    <citation type="submission" date="2021-01" db="EMBL/GenBank/DDBJ databases">
        <authorList>
            <consortium name="Genoscope - CEA"/>
            <person name="William W."/>
        </authorList>
    </citation>
    <scope>NUCLEOTIDE SEQUENCE</scope>
</reference>
<dbReference type="InterPro" id="IPR013083">
    <property type="entry name" value="Znf_RING/FYVE/PHD"/>
</dbReference>
<evidence type="ECO:0000256" key="12">
    <source>
        <dbReference type="ARBA" id="ARBA00023136"/>
    </source>
</evidence>
<comment type="catalytic activity">
    <reaction evidence="1">
        <text>S-ubiquitinyl-[E2 ubiquitin-conjugating enzyme]-L-cysteine + [acceptor protein]-L-lysine = [E2 ubiquitin-conjugating enzyme]-L-cysteine + N(6)-ubiquitinyl-[acceptor protein]-L-lysine.</text>
        <dbReference type="EC" id="2.3.2.27"/>
    </reaction>
</comment>
<keyword evidence="6 15" id="KW-0812">Transmembrane</keyword>
<dbReference type="PANTHER" id="PTHR46905:SF1">
    <property type="entry name" value="RING-TYPE E3 UBIQUITIN TRANSFERASE"/>
    <property type="match status" value="1"/>
</dbReference>
<dbReference type="InterPro" id="IPR044602">
    <property type="entry name" value="ATL10/ATL72-79-like"/>
</dbReference>
<evidence type="ECO:0000256" key="6">
    <source>
        <dbReference type="ARBA" id="ARBA00022692"/>
    </source>
</evidence>
<evidence type="ECO:0000256" key="13">
    <source>
        <dbReference type="ARBA" id="ARBA00024209"/>
    </source>
</evidence>
<evidence type="ECO:0000256" key="8">
    <source>
        <dbReference type="ARBA" id="ARBA00022771"/>
    </source>
</evidence>
<evidence type="ECO:0000256" key="15">
    <source>
        <dbReference type="SAM" id="Phobius"/>
    </source>
</evidence>
<dbReference type="UniPathway" id="UPA00143"/>
<dbReference type="SMART" id="SM00184">
    <property type="entry name" value="RING"/>
    <property type="match status" value="1"/>
</dbReference>
<dbReference type="AlphaFoldDB" id="A0A816ZY54"/>
<keyword evidence="11 15" id="KW-1133">Transmembrane helix</keyword>
<dbReference type="PROSITE" id="PS50089">
    <property type="entry name" value="ZF_RING_2"/>
    <property type="match status" value="1"/>
</dbReference>
<dbReference type="SMART" id="SM01197">
    <property type="entry name" value="FANCL_C"/>
    <property type="match status" value="1"/>
</dbReference>
<dbReference type="Proteomes" id="UP001295469">
    <property type="component" value="Chromosome A08"/>
</dbReference>
<evidence type="ECO:0000256" key="2">
    <source>
        <dbReference type="ARBA" id="ARBA00004167"/>
    </source>
</evidence>
<evidence type="ECO:0000256" key="5">
    <source>
        <dbReference type="ARBA" id="ARBA00022679"/>
    </source>
</evidence>
<evidence type="ECO:0000256" key="10">
    <source>
        <dbReference type="ARBA" id="ARBA00022833"/>
    </source>
</evidence>
<sequence length="176" mass="19869">MPSFSINTQPRHDGFWRTCLEFQLPMRLLSSEPQLNSTCKSQSCSWKPYSHPNDFTANAFILLIIIFSSLICVLSLKAALRCCLRPVLQHDPKPNPDPEASHSEPFPVLVYSPELNLAGTEAECIICLSEFKDGDTLRVLDRCKHGFHVHCIQQWFSSNRSCPTCRTDIFSPTGTP</sequence>